<dbReference type="NCBIfam" id="NF045594">
    <property type="entry name" value="flavodox_BilS"/>
    <property type="match status" value="1"/>
</dbReference>
<dbReference type="SUPFAM" id="SSF52218">
    <property type="entry name" value="Flavoproteins"/>
    <property type="match status" value="1"/>
</dbReference>
<name>A0A9D9HNW0_9SPIR</name>
<dbReference type="InterPro" id="IPR008254">
    <property type="entry name" value="Flavodoxin/NO_synth"/>
</dbReference>
<dbReference type="Pfam" id="PF12641">
    <property type="entry name" value="Flavodoxin_3"/>
    <property type="match status" value="1"/>
</dbReference>
<accession>A0A9D9HNW0</accession>
<reference evidence="2" key="1">
    <citation type="submission" date="2020-10" db="EMBL/GenBank/DDBJ databases">
        <authorList>
            <person name="Gilroy R."/>
        </authorList>
    </citation>
    <scope>NUCLEOTIDE SEQUENCE</scope>
    <source>
        <strain evidence="2">10532</strain>
    </source>
</reference>
<dbReference type="EMBL" id="JADIMM010000050">
    <property type="protein sequence ID" value="MBO8457286.1"/>
    <property type="molecule type" value="Genomic_DNA"/>
</dbReference>
<protein>
    <submittedName>
        <fullName evidence="2">Flavodoxin</fullName>
    </submittedName>
</protein>
<organism evidence="2 3">
    <name type="scientific">Candidatus Gallitreponema excrementavium</name>
    <dbReference type="NCBI Taxonomy" id="2840840"/>
    <lineage>
        <taxon>Bacteria</taxon>
        <taxon>Pseudomonadati</taxon>
        <taxon>Spirochaetota</taxon>
        <taxon>Spirochaetia</taxon>
        <taxon>Spirochaetales</taxon>
        <taxon>Candidatus Gallitreponema</taxon>
    </lineage>
</organism>
<sequence>MNVSVIYDSVTGNTGLLAERIRKNIADSGVLDLVRFEKVSDLKDGIPGISSPVVFVGSWTDKGTCSVKIESLLQSLQGKKIAYFGTAGFGESEEYYEKIFNRIKEIIPPGNEVLGSFFCQGKMPASVNERYKKSLEDLDKNSAEYRRFAGMIENYSKALSHPDEKDFLELDKWFKNILQKI</sequence>
<dbReference type="InterPro" id="IPR054633">
    <property type="entry name" value="BilS"/>
</dbReference>
<evidence type="ECO:0000313" key="2">
    <source>
        <dbReference type="EMBL" id="MBO8457286.1"/>
    </source>
</evidence>
<gene>
    <name evidence="2" type="ORF">IAA81_03550</name>
</gene>
<reference evidence="2" key="2">
    <citation type="journal article" date="2021" name="PeerJ">
        <title>Extensive microbial diversity within the chicken gut microbiome revealed by metagenomics and culture.</title>
        <authorList>
            <person name="Gilroy R."/>
            <person name="Ravi A."/>
            <person name="Getino M."/>
            <person name="Pursley I."/>
            <person name="Horton D.L."/>
            <person name="Alikhan N.F."/>
            <person name="Baker D."/>
            <person name="Gharbi K."/>
            <person name="Hall N."/>
            <person name="Watson M."/>
            <person name="Adriaenssens E.M."/>
            <person name="Foster-Nyarko E."/>
            <person name="Jarju S."/>
            <person name="Secka A."/>
            <person name="Antonio M."/>
            <person name="Oren A."/>
            <person name="Chaudhuri R.R."/>
            <person name="La Ragione R."/>
            <person name="Hildebrand F."/>
            <person name="Pallen M.J."/>
        </authorList>
    </citation>
    <scope>NUCLEOTIDE SEQUENCE</scope>
    <source>
        <strain evidence="2">10532</strain>
    </source>
</reference>
<dbReference type="GO" id="GO:0010181">
    <property type="term" value="F:FMN binding"/>
    <property type="evidence" value="ECO:0007669"/>
    <property type="project" value="InterPro"/>
</dbReference>
<dbReference type="PROSITE" id="PS50902">
    <property type="entry name" value="FLAVODOXIN_LIKE"/>
    <property type="match status" value="1"/>
</dbReference>
<dbReference type="Proteomes" id="UP000823638">
    <property type="component" value="Unassembled WGS sequence"/>
</dbReference>
<feature type="domain" description="Flavodoxin-like" evidence="1">
    <location>
        <begin position="3"/>
        <end position="146"/>
    </location>
</feature>
<evidence type="ECO:0000313" key="3">
    <source>
        <dbReference type="Proteomes" id="UP000823638"/>
    </source>
</evidence>
<dbReference type="InterPro" id="IPR029039">
    <property type="entry name" value="Flavoprotein-like_sf"/>
</dbReference>
<dbReference type="AlphaFoldDB" id="A0A9D9HNW0"/>
<dbReference type="Gene3D" id="3.40.50.360">
    <property type="match status" value="1"/>
</dbReference>
<evidence type="ECO:0000259" key="1">
    <source>
        <dbReference type="PROSITE" id="PS50902"/>
    </source>
</evidence>
<proteinExistence type="predicted"/>
<comment type="caution">
    <text evidence="2">The sequence shown here is derived from an EMBL/GenBank/DDBJ whole genome shotgun (WGS) entry which is preliminary data.</text>
</comment>